<dbReference type="Proteomes" id="UP001200247">
    <property type="component" value="Unassembled WGS sequence"/>
</dbReference>
<dbReference type="InterPro" id="IPR050131">
    <property type="entry name" value="Peptidase_S8_subtilisin-like"/>
</dbReference>
<dbReference type="Gene3D" id="2.40.128.130">
    <property type="entry name" value="Autotransporter beta-domain"/>
    <property type="match status" value="1"/>
</dbReference>
<keyword evidence="4 6" id="KW-0378">Hydrolase</keyword>
<dbReference type="PROSITE" id="PS00138">
    <property type="entry name" value="SUBTILASE_SER"/>
    <property type="match status" value="1"/>
</dbReference>
<feature type="active site" description="Charge relay system" evidence="6">
    <location>
        <position position="115"/>
    </location>
</feature>
<dbReference type="InterPro" id="IPR023828">
    <property type="entry name" value="Peptidase_S8_Ser-AS"/>
</dbReference>
<dbReference type="InterPro" id="IPR036852">
    <property type="entry name" value="Peptidase_S8/S53_dom_sf"/>
</dbReference>
<protein>
    <submittedName>
        <fullName evidence="8">S8 family serine peptidase</fullName>
    </submittedName>
</protein>
<dbReference type="InterPro" id="IPR005546">
    <property type="entry name" value="Autotransporte_beta"/>
</dbReference>
<evidence type="ECO:0000256" key="1">
    <source>
        <dbReference type="ARBA" id="ARBA00011073"/>
    </source>
</evidence>
<feature type="active site" description="Charge relay system" evidence="6">
    <location>
        <position position="81"/>
    </location>
</feature>
<dbReference type="Pfam" id="PF03797">
    <property type="entry name" value="Autotransporter"/>
    <property type="match status" value="1"/>
</dbReference>
<dbReference type="GO" id="GO:0004252">
    <property type="term" value="F:serine-type endopeptidase activity"/>
    <property type="evidence" value="ECO:0007669"/>
    <property type="project" value="UniProtKB-UniRule"/>
</dbReference>
<dbReference type="EMBL" id="JAJAXM010000042">
    <property type="protein sequence ID" value="MCG9027215.1"/>
    <property type="molecule type" value="Genomic_DNA"/>
</dbReference>
<keyword evidence="5 6" id="KW-0720">Serine protease</keyword>
<gene>
    <name evidence="8" type="ORF">LH440_15170</name>
</gene>
<dbReference type="InterPro" id="IPR022398">
    <property type="entry name" value="Peptidase_S8_His-AS"/>
</dbReference>
<dbReference type="InterPro" id="IPR000209">
    <property type="entry name" value="Peptidase_S8/S53_dom"/>
</dbReference>
<evidence type="ECO:0000256" key="6">
    <source>
        <dbReference type="PROSITE-ProRule" id="PRU01240"/>
    </source>
</evidence>
<evidence type="ECO:0000256" key="5">
    <source>
        <dbReference type="ARBA" id="ARBA00022825"/>
    </source>
</evidence>
<dbReference type="InterPro" id="IPR015500">
    <property type="entry name" value="Peptidase_S8_subtilisin-rel"/>
</dbReference>
<evidence type="ECO:0000256" key="4">
    <source>
        <dbReference type="ARBA" id="ARBA00022801"/>
    </source>
</evidence>
<dbReference type="PROSITE" id="PS51892">
    <property type="entry name" value="SUBTILASE"/>
    <property type="match status" value="1"/>
</dbReference>
<dbReference type="PROSITE" id="PS00137">
    <property type="entry name" value="SUBTILASE_HIS"/>
    <property type="match status" value="1"/>
</dbReference>
<accession>A0ABD4SU02</accession>
<name>A0ABD4SU02_9NEIS</name>
<dbReference type="InterPro" id="IPR011050">
    <property type="entry name" value="Pectin_lyase_fold/virulence"/>
</dbReference>
<dbReference type="PROSITE" id="PS51208">
    <property type="entry name" value="AUTOTRANSPORTER"/>
    <property type="match status" value="1"/>
</dbReference>
<dbReference type="SMART" id="SM00869">
    <property type="entry name" value="Autotransporter"/>
    <property type="match status" value="1"/>
</dbReference>
<reference evidence="8 9" key="1">
    <citation type="submission" date="2021-10" db="EMBL/GenBank/DDBJ databases">
        <title>Whole-genome sequencing analysis of Laribacter hongkongensis: virulence gene profiles, carbohydrate-active enzyme prediction, and antimicrobial resistance characterization.</title>
        <authorList>
            <person name="Yuan P."/>
            <person name="Zhan Y."/>
            <person name="Chen D."/>
        </authorList>
    </citation>
    <scope>NUCLEOTIDE SEQUENCE [LARGE SCALE GENOMIC DNA]</scope>
    <source>
        <strain evidence="8 9">W67</strain>
    </source>
</reference>
<dbReference type="CDD" id="cd04848">
    <property type="entry name" value="Peptidases_S8_Autotransporter_serine_protease_like"/>
    <property type="match status" value="1"/>
</dbReference>
<organism evidence="8 9">
    <name type="scientific">Laribacter hongkongensis</name>
    <dbReference type="NCBI Taxonomy" id="168471"/>
    <lineage>
        <taxon>Bacteria</taxon>
        <taxon>Pseudomonadati</taxon>
        <taxon>Pseudomonadota</taxon>
        <taxon>Betaproteobacteria</taxon>
        <taxon>Neisseriales</taxon>
        <taxon>Aquaspirillaceae</taxon>
        <taxon>Laribacter</taxon>
    </lineage>
</organism>
<dbReference type="GO" id="GO:0006508">
    <property type="term" value="P:proteolysis"/>
    <property type="evidence" value="ECO:0007669"/>
    <property type="project" value="UniProtKB-KW"/>
</dbReference>
<dbReference type="PANTHER" id="PTHR43806">
    <property type="entry name" value="PEPTIDASE S8"/>
    <property type="match status" value="1"/>
</dbReference>
<dbReference type="InterPro" id="IPR036709">
    <property type="entry name" value="Autotransporte_beta_dom_sf"/>
</dbReference>
<dbReference type="NCBIfam" id="TIGR02601">
    <property type="entry name" value="autotrns_rpt"/>
    <property type="match status" value="1"/>
</dbReference>
<proteinExistence type="inferred from homology"/>
<dbReference type="Pfam" id="PF12951">
    <property type="entry name" value="PATR"/>
    <property type="match status" value="1"/>
</dbReference>
<comment type="caution">
    <text evidence="8">The sequence shown here is derived from an EMBL/GenBank/DDBJ whole genome shotgun (WGS) entry which is preliminary data.</text>
</comment>
<keyword evidence="2 6" id="KW-0645">Protease</keyword>
<dbReference type="InterPro" id="IPR034061">
    <property type="entry name" value="Peptidases_S8_Autotransporter"/>
</dbReference>
<dbReference type="PANTHER" id="PTHR43806:SF11">
    <property type="entry name" value="CEREVISIN-RELATED"/>
    <property type="match status" value="1"/>
</dbReference>
<dbReference type="SUPFAM" id="SSF51126">
    <property type="entry name" value="Pectin lyase-like"/>
    <property type="match status" value="1"/>
</dbReference>
<dbReference type="InterPro" id="IPR013425">
    <property type="entry name" value="Autotrns_rpt"/>
</dbReference>
<sequence>MSFKYCQSPRHADSIARHAAWTFLGAATLLWAVLPVSAKAASAEDFRTPEYHAMGGLDMIHAADAYALGYTGKGLFLGIFDTPLNFMHREFTDKTGSGFLWHGDASAIDWATDTHGSHVAGIMAAARNGLGMHGLAFDADILSANLFAESLWIPDDTVFESLQRLGADPRVRVINHSWVALHDTLDVIEWDDLMMQNLPQASGGRGEIIRILRQQMLQQDVVQVFGAGNRGHSAASSLPSMFIREEADIALRVMNVASVDAQFFDAGANTATSPAVVSVFSNLAKYAEESSLSAPGSNILAPDAAIEDGYISRDGTSMAAPFVTAAVGLTSQAFPFLNGKQLVDVVLGSANDTFALPRFTVTVQEEFDVSSGLYVSRINVYYFGSKPATEAEIEADLRHYYQTNINVMEFYRLTEDGFLAEARAVYGNVPREIVFGQGILDVGAAVRGPKVLNARRLGAESLSTVYAPSGEALYSVDTKGHSAEWSNDISEKRAGLLSVDSTEADLKAVYDFYMQAAAVTGNGEEQKYIDWYNDKVLASGLVGLSVGLKKEGAGTLMLSGNNDYQGTTVIAGGALSVSKRQDGTGGELLRSNVQVETAGTLKGNGIIHQSVTNHGKVAPGNSIGTLTVGRYEQGADGILEMEFNAAGEHDVLAVTGDALLAGTLNLRPEADYYHAPQTLSLSSLMTVGGTQAGAFDAAAVALSSPTLTMSLMQSGNSYTLTPHRAADAYSRHAGNDSAAAAGRGLASAVNVRGDMRNLYAALDFSARNGMDVRKGLSQLAPDAYGNAALASLGLHRMLTGQFESGMFAQTANRGGEWRVVVEPYAGHADQSAGSMSGYRATNSGLAGRVERYAADGLGIGGHVIFNYQSMTGKTNGKSHGEGLYLGGHALYAPDGWNGWHVFGIGRAGVENWRMTREVAFNGYYRANKEDWTGFSGAFRAGGGHMADFGMVKAGPFAALDYAFSHRPSLKENGGMGSRLDVEASTVHSLRSSLGIRVGTGEASGWNGHASIAWNHELLAKAGMIRASFMDADNAGFSSAARMPGRDSLGLGVGMSLRTGRGFSVLLNAGSELFCGGGSTVSGNLAVEWPW</sequence>
<dbReference type="Pfam" id="PF00082">
    <property type="entry name" value="Peptidase_S8"/>
    <property type="match status" value="1"/>
</dbReference>
<dbReference type="RefSeq" id="WP_239894567.1">
    <property type="nucleotide sequence ID" value="NZ_JAJAXM010000042.1"/>
</dbReference>
<evidence type="ECO:0000313" key="9">
    <source>
        <dbReference type="Proteomes" id="UP001200247"/>
    </source>
</evidence>
<evidence type="ECO:0000256" key="2">
    <source>
        <dbReference type="ARBA" id="ARBA00022670"/>
    </source>
</evidence>
<feature type="domain" description="Autotransporter" evidence="7">
    <location>
        <begin position="812"/>
        <end position="1090"/>
    </location>
</feature>
<keyword evidence="3" id="KW-0732">Signal</keyword>
<evidence type="ECO:0000256" key="3">
    <source>
        <dbReference type="ARBA" id="ARBA00022729"/>
    </source>
</evidence>
<dbReference type="PRINTS" id="PR00723">
    <property type="entry name" value="SUBTILISIN"/>
</dbReference>
<feature type="active site" description="Charge relay system" evidence="6">
    <location>
        <position position="317"/>
    </location>
</feature>
<evidence type="ECO:0000259" key="7">
    <source>
        <dbReference type="PROSITE" id="PS51208"/>
    </source>
</evidence>
<dbReference type="SUPFAM" id="SSF103515">
    <property type="entry name" value="Autotransporter"/>
    <property type="match status" value="1"/>
</dbReference>
<evidence type="ECO:0000313" key="8">
    <source>
        <dbReference type="EMBL" id="MCG9027215.1"/>
    </source>
</evidence>
<dbReference type="AlphaFoldDB" id="A0ABD4SU02"/>
<dbReference type="Gene3D" id="3.40.50.200">
    <property type="entry name" value="Peptidase S8/S53 domain"/>
    <property type="match status" value="1"/>
</dbReference>
<dbReference type="SUPFAM" id="SSF52743">
    <property type="entry name" value="Subtilisin-like"/>
    <property type="match status" value="1"/>
</dbReference>
<comment type="similarity">
    <text evidence="1 6">Belongs to the peptidase S8 family.</text>
</comment>